<sequence>MSELKDCRCSSTTSSRWITESCPRYTAVLARSEDEWHCIEELRHSQLQLELEPAVLGQRRLRVLEQRHRFGLPNFWQPGTQMRAWEQPLGHSSGQWSPSVLAHGLCQGPFGPGGKSLLSQNKNMSFRRPSYRPRIPKTMP</sequence>
<organism evidence="2 3">
    <name type="scientific">Chelonoidis abingdonii</name>
    <name type="common">Abingdon island giant tortoise</name>
    <name type="synonym">Testudo abingdonii</name>
    <dbReference type="NCBI Taxonomy" id="106734"/>
    <lineage>
        <taxon>Eukaryota</taxon>
        <taxon>Metazoa</taxon>
        <taxon>Chordata</taxon>
        <taxon>Craniata</taxon>
        <taxon>Vertebrata</taxon>
        <taxon>Euteleostomi</taxon>
        <taxon>Archelosauria</taxon>
        <taxon>Testudinata</taxon>
        <taxon>Testudines</taxon>
        <taxon>Cryptodira</taxon>
        <taxon>Durocryptodira</taxon>
        <taxon>Testudinoidea</taxon>
        <taxon>Testudinidae</taxon>
        <taxon>Chelonoidis</taxon>
    </lineage>
</organism>
<accession>A0A8C0G1J8</accession>
<dbReference type="Ensembl" id="ENSCABT00000001391.1">
    <property type="protein sequence ID" value="ENSCABP00000001286.1"/>
    <property type="gene ID" value="ENSCABG00000001069.1"/>
</dbReference>
<evidence type="ECO:0000313" key="2">
    <source>
        <dbReference type="Ensembl" id="ENSCABP00000001286.1"/>
    </source>
</evidence>
<feature type="region of interest" description="Disordered" evidence="1">
    <location>
        <begin position="112"/>
        <end position="140"/>
    </location>
</feature>
<name>A0A8C0G1J8_CHEAB</name>
<reference evidence="2" key="2">
    <citation type="submission" date="2025-09" db="UniProtKB">
        <authorList>
            <consortium name="Ensembl"/>
        </authorList>
    </citation>
    <scope>IDENTIFICATION</scope>
</reference>
<reference evidence="2" key="1">
    <citation type="submission" date="2025-08" db="UniProtKB">
        <authorList>
            <consortium name="Ensembl"/>
        </authorList>
    </citation>
    <scope>IDENTIFICATION</scope>
</reference>
<keyword evidence="3" id="KW-1185">Reference proteome</keyword>
<dbReference type="AlphaFoldDB" id="A0A8C0G1J8"/>
<proteinExistence type="predicted"/>
<evidence type="ECO:0000256" key="1">
    <source>
        <dbReference type="SAM" id="MobiDB-lite"/>
    </source>
</evidence>
<feature type="compositionally biased region" description="Basic residues" evidence="1">
    <location>
        <begin position="129"/>
        <end position="140"/>
    </location>
</feature>
<dbReference type="Proteomes" id="UP000694404">
    <property type="component" value="Unplaced"/>
</dbReference>
<evidence type="ECO:0000313" key="3">
    <source>
        <dbReference type="Proteomes" id="UP000694404"/>
    </source>
</evidence>
<protein>
    <submittedName>
        <fullName evidence="2">Uncharacterized protein</fullName>
    </submittedName>
</protein>